<dbReference type="GO" id="GO:0016020">
    <property type="term" value="C:membrane"/>
    <property type="evidence" value="ECO:0007669"/>
    <property type="project" value="InterPro"/>
</dbReference>
<dbReference type="InterPro" id="IPR008952">
    <property type="entry name" value="Tetraspanin_EC2_sf"/>
</dbReference>
<keyword evidence="2" id="KW-1133">Transmembrane helix</keyword>
<dbReference type="OrthoDB" id="71600at2759"/>
<dbReference type="STRING" id="1810919.A0A3D8RX23"/>
<feature type="transmembrane region" description="Helical" evidence="2">
    <location>
        <begin position="85"/>
        <end position="106"/>
    </location>
</feature>
<proteinExistence type="predicted"/>
<dbReference type="GeneID" id="38115797"/>
<dbReference type="RefSeq" id="XP_026603275.1">
    <property type="nucleotide sequence ID" value="XM_026747443.1"/>
</dbReference>
<feature type="transmembrane region" description="Helical" evidence="2">
    <location>
        <begin position="43"/>
        <end position="65"/>
    </location>
</feature>
<dbReference type="Proteomes" id="UP000256690">
    <property type="component" value="Unassembled WGS sequence"/>
</dbReference>
<gene>
    <name evidence="3" type="ORF">DSM5745_05427</name>
</gene>
<feature type="transmembrane region" description="Helical" evidence="2">
    <location>
        <begin position="12"/>
        <end position="31"/>
    </location>
</feature>
<accession>A0A3D8RX23</accession>
<evidence type="ECO:0000256" key="1">
    <source>
        <dbReference type="SAM" id="MobiDB-lite"/>
    </source>
</evidence>
<sequence>MPPKCDSTSAIYGLVLLASTISLVLGALSWARTTALHLPLPTWIPATTTLITPLALIAILSYRLFVNNTSQTQTNRLRFTLPAPLLSHIHTILLTTLGTLVLSYLFPADILSCHLENQWQTFFAQKDAHAIRAIQDRFQCCGLRSIHDRAWPFKDRTHGDNACELQMGYRRACVEPWTASQRSVSWMAFAAVLGGLIVKIAFAQLSARRASWMDSRLHQANGRNPQRLAGNEDAENEGEARRTLLPHSRSGQENVWDVD</sequence>
<dbReference type="SUPFAM" id="SSF48652">
    <property type="entry name" value="Tetraspanin"/>
    <property type="match status" value="1"/>
</dbReference>
<evidence type="ECO:0000313" key="3">
    <source>
        <dbReference type="EMBL" id="RDW78575.1"/>
    </source>
</evidence>
<feature type="region of interest" description="Disordered" evidence="1">
    <location>
        <begin position="218"/>
        <end position="259"/>
    </location>
</feature>
<keyword evidence="4" id="KW-1185">Reference proteome</keyword>
<organism evidence="3 4">
    <name type="scientific">Aspergillus mulundensis</name>
    <dbReference type="NCBI Taxonomy" id="1810919"/>
    <lineage>
        <taxon>Eukaryota</taxon>
        <taxon>Fungi</taxon>
        <taxon>Dikarya</taxon>
        <taxon>Ascomycota</taxon>
        <taxon>Pezizomycotina</taxon>
        <taxon>Eurotiomycetes</taxon>
        <taxon>Eurotiomycetidae</taxon>
        <taxon>Eurotiales</taxon>
        <taxon>Aspergillaceae</taxon>
        <taxon>Aspergillus</taxon>
        <taxon>Aspergillus subgen. Nidulantes</taxon>
    </lineage>
</organism>
<keyword evidence="2" id="KW-0812">Transmembrane</keyword>
<reference evidence="3 4" key="1">
    <citation type="journal article" date="2018" name="IMA Fungus">
        <title>IMA Genome-F 9: Draft genome sequence of Annulohypoxylon stygium, Aspergillus mulundensis, Berkeleyomyces basicola (syn. Thielaviopsis basicola), Ceratocystis smalleyi, two Cercospora beticola strains, Coleophoma cylindrospora, Fusarium fracticaudum, Phialophora cf. hyalina, and Morchella septimelata.</title>
        <authorList>
            <person name="Wingfield B.D."/>
            <person name="Bills G.F."/>
            <person name="Dong Y."/>
            <person name="Huang W."/>
            <person name="Nel W.J."/>
            <person name="Swalarsk-Parry B.S."/>
            <person name="Vaghefi N."/>
            <person name="Wilken P.M."/>
            <person name="An Z."/>
            <person name="de Beer Z.W."/>
            <person name="De Vos L."/>
            <person name="Chen L."/>
            <person name="Duong T.A."/>
            <person name="Gao Y."/>
            <person name="Hammerbacher A."/>
            <person name="Kikkert J.R."/>
            <person name="Li Y."/>
            <person name="Li H."/>
            <person name="Li K."/>
            <person name="Li Q."/>
            <person name="Liu X."/>
            <person name="Ma X."/>
            <person name="Naidoo K."/>
            <person name="Pethybridge S.J."/>
            <person name="Sun J."/>
            <person name="Steenkamp E.T."/>
            <person name="van der Nest M.A."/>
            <person name="van Wyk S."/>
            <person name="Wingfield M.J."/>
            <person name="Xiong C."/>
            <person name="Yue Q."/>
            <person name="Zhang X."/>
        </authorList>
    </citation>
    <scope>NUCLEOTIDE SEQUENCE [LARGE SCALE GENOMIC DNA]</scope>
    <source>
        <strain evidence="3 4">DSM 5745</strain>
    </source>
</reference>
<keyword evidence="2" id="KW-0472">Membrane</keyword>
<evidence type="ECO:0000256" key="2">
    <source>
        <dbReference type="SAM" id="Phobius"/>
    </source>
</evidence>
<evidence type="ECO:0000313" key="4">
    <source>
        <dbReference type="Proteomes" id="UP000256690"/>
    </source>
</evidence>
<protein>
    <recommendedName>
        <fullName evidence="5">Tetraspanin Tsp3</fullName>
    </recommendedName>
</protein>
<feature type="transmembrane region" description="Helical" evidence="2">
    <location>
        <begin position="186"/>
        <end position="207"/>
    </location>
</feature>
<comment type="caution">
    <text evidence="3">The sequence shown here is derived from an EMBL/GenBank/DDBJ whole genome shotgun (WGS) entry which is preliminary data.</text>
</comment>
<name>A0A3D8RX23_9EURO</name>
<dbReference type="EMBL" id="PVWQ01000006">
    <property type="protein sequence ID" value="RDW78575.1"/>
    <property type="molecule type" value="Genomic_DNA"/>
</dbReference>
<dbReference type="AlphaFoldDB" id="A0A3D8RX23"/>
<evidence type="ECO:0008006" key="5">
    <source>
        <dbReference type="Google" id="ProtNLM"/>
    </source>
</evidence>